<reference evidence="2" key="1">
    <citation type="journal article" date="2022" name="Mol. Ecol. Resour.">
        <title>The genomes of chicory, endive, great burdock and yacon provide insights into Asteraceae palaeo-polyploidization history and plant inulin production.</title>
        <authorList>
            <person name="Fan W."/>
            <person name="Wang S."/>
            <person name="Wang H."/>
            <person name="Wang A."/>
            <person name="Jiang F."/>
            <person name="Liu H."/>
            <person name="Zhao H."/>
            <person name="Xu D."/>
            <person name="Zhang Y."/>
        </authorList>
    </citation>
    <scope>NUCLEOTIDE SEQUENCE [LARGE SCALE GENOMIC DNA]</scope>
    <source>
        <strain evidence="2">cv. Niubang</strain>
    </source>
</reference>
<name>A0ACB9CPY9_ARCLA</name>
<dbReference type="EMBL" id="CM042050">
    <property type="protein sequence ID" value="KAI3736336.1"/>
    <property type="molecule type" value="Genomic_DNA"/>
</dbReference>
<evidence type="ECO:0000313" key="1">
    <source>
        <dbReference type="EMBL" id="KAI3736336.1"/>
    </source>
</evidence>
<keyword evidence="2" id="KW-1185">Reference proteome</keyword>
<dbReference type="Proteomes" id="UP001055879">
    <property type="component" value="Linkage Group LG04"/>
</dbReference>
<sequence length="467" mass="53184">MERKNRGKGGAVSNEAAFERRLAKLWIGEFKLFIGLEKFKRGKKVWEEQGKTEDEDKKRFWKSKVRDGRSFAEVLKGNDSSSKEAPQYRIRIAEEEDIMVDNKEVKIRVTEKDEFRPKWEGLVETSESVDSDSDVEYEIDGESEEDWEEETFDQVLDQLSKDEMGKGSSEKKEVDLRVWNAEVVAEDSCSAVVPENMVTEVPETEEKRDSGRVDYPNPERLTEVVSSFHEHAGEGGVCNDGRRYSEKEDSSFHEHAGEGGSYNDGRRYSEKEDVIKGKDPTDPSARSGSDLLLINILKKRVGPEVLGWDSLGFYRDQTLYGPDLGNINYNKCWKSFVGLDSSGHQGKQKGTIRNDFPEKSLINSLEVLECSNGRKAGHEGKNPFHKKESNNFKSKRISNLDSKSIQDTKDSKKRGRKKKSLVQGNSSANESCIMGAADSEIQRCNKRIMSSYSEEKNKDTKEERYRD</sequence>
<accession>A0ACB9CPY9</accession>
<gene>
    <name evidence="1" type="ORF">L6452_15875</name>
</gene>
<protein>
    <submittedName>
        <fullName evidence="1">Uncharacterized protein</fullName>
    </submittedName>
</protein>
<reference evidence="1 2" key="2">
    <citation type="journal article" date="2022" name="Mol. Ecol. Resour.">
        <title>The genomes of chicory, endive, great burdock and yacon provide insights into Asteraceae paleo-polyploidization history and plant inulin production.</title>
        <authorList>
            <person name="Fan W."/>
            <person name="Wang S."/>
            <person name="Wang H."/>
            <person name="Wang A."/>
            <person name="Jiang F."/>
            <person name="Liu H."/>
            <person name="Zhao H."/>
            <person name="Xu D."/>
            <person name="Zhang Y."/>
        </authorList>
    </citation>
    <scope>NUCLEOTIDE SEQUENCE [LARGE SCALE GENOMIC DNA]</scope>
    <source>
        <strain evidence="2">cv. Niubang</strain>
    </source>
</reference>
<evidence type="ECO:0000313" key="2">
    <source>
        <dbReference type="Proteomes" id="UP001055879"/>
    </source>
</evidence>
<organism evidence="1 2">
    <name type="scientific">Arctium lappa</name>
    <name type="common">Greater burdock</name>
    <name type="synonym">Lappa major</name>
    <dbReference type="NCBI Taxonomy" id="4217"/>
    <lineage>
        <taxon>Eukaryota</taxon>
        <taxon>Viridiplantae</taxon>
        <taxon>Streptophyta</taxon>
        <taxon>Embryophyta</taxon>
        <taxon>Tracheophyta</taxon>
        <taxon>Spermatophyta</taxon>
        <taxon>Magnoliopsida</taxon>
        <taxon>eudicotyledons</taxon>
        <taxon>Gunneridae</taxon>
        <taxon>Pentapetalae</taxon>
        <taxon>asterids</taxon>
        <taxon>campanulids</taxon>
        <taxon>Asterales</taxon>
        <taxon>Asteraceae</taxon>
        <taxon>Carduoideae</taxon>
        <taxon>Cardueae</taxon>
        <taxon>Arctiinae</taxon>
        <taxon>Arctium</taxon>
    </lineage>
</organism>
<proteinExistence type="predicted"/>
<comment type="caution">
    <text evidence="1">The sequence shown here is derived from an EMBL/GenBank/DDBJ whole genome shotgun (WGS) entry which is preliminary data.</text>
</comment>